<protein>
    <submittedName>
        <fullName evidence="7">BTAD domain-containing putative transcriptional regulator</fullName>
    </submittedName>
</protein>
<name>A0ABW3E086_9ACTN</name>
<keyword evidence="8" id="KW-1185">Reference proteome</keyword>
<dbReference type="InterPro" id="IPR011990">
    <property type="entry name" value="TPR-like_helical_dom_sf"/>
</dbReference>
<dbReference type="SUPFAM" id="SSF46894">
    <property type="entry name" value="C-terminal effector domain of the bipartite response regulators"/>
    <property type="match status" value="1"/>
</dbReference>
<evidence type="ECO:0000256" key="5">
    <source>
        <dbReference type="PROSITE-ProRule" id="PRU01091"/>
    </source>
</evidence>
<dbReference type="InterPro" id="IPR005158">
    <property type="entry name" value="BTAD"/>
</dbReference>
<evidence type="ECO:0000256" key="4">
    <source>
        <dbReference type="ARBA" id="ARBA00023163"/>
    </source>
</evidence>
<evidence type="ECO:0000256" key="3">
    <source>
        <dbReference type="ARBA" id="ARBA00023125"/>
    </source>
</evidence>
<keyword evidence="4" id="KW-0804">Transcription</keyword>
<dbReference type="SUPFAM" id="SSF48452">
    <property type="entry name" value="TPR-like"/>
    <property type="match status" value="1"/>
</dbReference>
<dbReference type="InterPro" id="IPR036388">
    <property type="entry name" value="WH-like_DNA-bd_sf"/>
</dbReference>
<dbReference type="InterPro" id="IPR051677">
    <property type="entry name" value="AfsR-DnrI-RedD_regulator"/>
</dbReference>
<dbReference type="Proteomes" id="UP001597024">
    <property type="component" value="Unassembled WGS sequence"/>
</dbReference>
<evidence type="ECO:0000256" key="2">
    <source>
        <dbReference type="ARBA" id="ARBA00023015"/>
    </source>
</evidence>
<dbReference type="InterPro" id="IPR016032">
    <property type="entry name" value="Sig_transdc_resp-reg_C-effctor"/>
</dbReference>
<dbReference type="PROSITE" id="PS51755">
    <property type="entry name" value="OMPR_PHOB"/>
    <property type="match status" value="1"/>
</dbReference>
<keyword evidence="3 5" id="KW-0238">DNA-binding</keyword>
<evidence type="ECO:0000256" key="1">
    <source>
        <dbReference type="ARBA" id="ARBA00005820"/>
    </source>
</evidence>
<dbReference type="Pfam" id="PF03704">
    <property type="entry name" value="BTAD"/>
    <property type="match status" value="1"/>
</dbReference>
<dbReference type="PANTHER" id="PTHR35807:SF1">
    <property type="entry name" value="TRANSCRIPTIONAL REGULATOR REDD"/>
    <property type="match status" value="1"/>
</dbReference>
<proteinExistence type="inferred from homology"/>
<comment type="similarity">
    <text evidence="1">Belongs to the AfsR/DnrI/RedD regulatory family.</text>
</comment>
<dbReference type="EMBL" id="JBHTHX010001496">
    <property type="protein sequence ID" value="MFD0888794.1"/>
    <property type="molecule type" value="Genomic_DNA"/>
</dbReference>
<dbReference type="SMART" id="SM00862">
    <property type="entry name" value="Trans_reg_C"/>
    <property type="match status" value="1"/>
</dbReference>
<sequence length="189" mass="20807">MLRFTLLGPVQMTVDGAPLPGVAPRHRAVLAYLLLNADRVIGIERLIDAMWGHDRPDTARSQIHASITAIRKALRGAGAVRLLETRAGGYVARPEPGQVDALEFVELVAAGELREALDLWRGEALEDVHAHYVAGVRELWKDRRLSAYERLAEERLAAGRHGDLVDELAAQVSVNPLRERLNGHLVLAL</sequence>
<evidence type="ECO:0000313" key="7">
    <source>
        <dbReference type="EMBL" id="MFD0888794.1"/>
    </source>
</evidence>
<reference evidence="8" key="1">
    <citation type="journal article" date="2019" name="Int. J. Syst. Evol. Microbiol.">
        <title>The Global Catalogue of Microorganisms (GCM) 10K type strain sequencing project: providing services to taxonomists for standard genome sequencing and annotation.</title>
        <authorList>
            <consortium name="The Broad Institute Genomics Platform"/>
            <consortium name="The Broad Institute Genome Sequencing Center for Infectious Disease"/>
            <person name="Wu L."/>
            <person name="Ma J."/>
        </authorList>
    </citation>
    <scope>NUCLEOTIDE SEQUENCE [LARGE SCALE GENOMIC DNA]</scope>
    <source>
        <strain evidence="8">CCUG 62974</strain>
    </source>
</reference>
<dbReference type="Pfam" id="PF00486">
    <property type="entry name" value="Trans_reg_C"/>
    <property type="match status" value="1"/>
</dbReference>
<dbReference type="InterPro" id="IPR001867">
    <property type="entry name" value="OmpR/PhoB-type_DNA-bd"/>
</dbReference>
<dbReference type="Gene3D" id="1.10.10.10">
    <property type="entry name" value="Winged helix-like DNA-binding domain superfamily/Winged helix DNA-binding domain"/>
    <property type="match status" value="1"/>
</dbReference>
<dbReference type="Gene3D" id="1.25.40.10">
    <property type="entry name" value="Tetratricopeptide repeat domain"/>
    <property type="match status" value="1"/>
</dbReference>
<dbReference type="PANTHER" id="PTHR35807">
    <property type="entry name" value="TRANSCRIPTIONAL REGULATOR REDD-RELATED"/>
    <property type="match status" value="1"/>
</dbReference>
<feature type="DNA-binding region" description="OmpR/PhoB-type" evidence="5">
    <location>
        <begin position="1"/>
        <end position="94"/>
    </location>
</feature>
<comment type="caution">
    <text evidence="7">The sequence shown here is derived from an EMBL/GenBank/DDBJ whole genome shotgun (WGS) entry which is preliminary data.</text>
</comment>
<keyword evidence="2" id="KW-0805">Transcription regulation</keyword>
<dbReference type="SMART" id="SM01043">
    <property type="entry name" value="BTAD"/>
    <property type="match status" value="1"/>
</dbReference>
<evidence type="ECO:0000313" key="8">
    <source>
        <dbReference type="Proteomes" id="UP001597024"/>
    </source>
</evidence>
<feature type="domain" description="OmpR/PhoB-type" evidence="6">
    <location>
        <begin position="1"/>
        <end position="94"/>
    </location>
</feature>
<gene>
    <name evidence="7" type="ORF">ACFQ08_30010</name>
</gene>
<organism evidence="7 8">
    <name type="scientific">Streptosporangium algeriense</name>
    <dbReference type="NCBI Taxonomy" id="1682748"/>
    <lineage>
        <taxon>Bacteria</taxon>
        <taxon>Bacillati</taxon>
        <taxon>Actinomycetota</taxon>
        <taxon>Actinomycetes</taxon>
        <taxon>Streptosporangiales</taxon>
        <taxon>Streptosporangiaceae</taxon>
        <taxon>Streptosporangium</taxon>
    </lineage>
</organism>
<feature type="non-terminal residue" evidence="7">
    <location>
        <position position="189"/>
    </location>
</feature>
<evidence type="ECO:0000259" key="6">
    <source>
        <dbReference type="PROSITE" id="PS51755"/>
    </source>
</evidence>
<accession>A0ABW3E086</accession>